<dbReference type="EMBL" id="JAUSUW010000006">
    <property type="protein sequence ID" value="MDQ0421578.1"/>
    <property type="molecule type" value="Genomic_DNA"/>
</dbReference>
<keyword evidence="1" id="KW-0812">Transmembrane</keyword>
<feature type="transmembrane region" description="Helical" evidence="1">
    <location>
        <begin position="163"/>
        <end position="187"/>
    </location>
</feature>
<accession>A0ABU0G8B5</accession>
<feature type="transmembrane region" description="Helical" evidence="1">
    <location>
        <begin position="50"/>
        <end position="73"/>
    </location>
</feature>
<dbReference type="Pfam" id="PF03729">
    <property type="entry name" value="DUF308"/>
    <property type="match status" value="1"/>
</dbReference>
<feature type="transmembrane region" description="Helical" evidence="1">
    <location>
        <begin position="104"/>
        <end position="126"/>
    </location>
</feature>
<evidence type="ECO:0000313" key="2">
    <source>
        <dbReference type="EMBL" id="MDQ0421578.1"/>
    </source>
</evidence>
<keyword evidence="1" id="KW-1133">Transmembrane helix</keyword>
<organism evidence="2 3">
    <name type="scientific">Peteryoungia aggregata LMG 23059</name>
    <dbReference type="NCBI Taxonomy" id="1368425"/>
    <lineage>
        <taxon>Bacteria</taxon>
        <taxon>Pseudomonadati</taxon>
        <taxon>Pseudomonadota</taxon>
        <taxon>Alphaproteobacteria</taxon>
        <taxon>Hyphomicrobiales</taxon>
        <taxon>Rhizobiaceae</taxon>
        <taxon>Peteryoungia</taxon>
    </lineage>
</organism>
<sequence>MTISLDAAAQVYREAVRQSVRKHATFHLVEAALLVVTGIFAALFPVVSSAAAVVTFGWLMVLTGLIQCLGLISARHAPNFWLQFTSAVLAVLLGILLLRNLGEGLLLLSLLMVVFLMIEGISKVVFAMTVRPLPSWTWMLISGFLSIALSLILLASMPVAALWLVGLILGINLIAIGLSLGALAWAVRQSAAG</sequence>
<dbReference type="InterPro" id="IPR005325">
    <property type="entry name" value="DUF308_memb"/>
</dbReference>
<comment type="caution">
    <text evidence="2">The sequence shown here is derived from an EMBL/GenBank/DDBJ whole genome shotgun (WGS) entry which is preliminary data.</text>
</comment>
<dbReference type="RefSeq" id="WP_307373281.1">
    <property type="nucleotide sequence ID" value="NZ_JAUSUW010000006.1"/>
</dbReference>
<feature type="transmembrane region" description="Helical" evidence="1">
    <location>
        <begin position="138"/>
        <end position="157"/>
    </location>
</feature>
<evidence type="ECO:0000256" key="1">
    <source>
        <dbReference type="SAM" id="Phobius"/>
    </source>
</evidence>
<dbReference type="Proteomes" id="UP001238496">
    <property type="component" value="Unassembled WGS sequence"/>
</dbReference>
<protein>
    <submittedName>
        <fullName evidence="2">Uncharacterized membrane protein HdeD (DUF308 family)</fullName>
    </submittedName>
</protein>
<name>A0ABU0G8B5_9HYPH</name>
<dbReference type="InterPro" id="IPR052712">
    <property type="entry name" value="Acid_resist_chaperone_HdeD"/>
</dbReference>
<dbReference type="PANTHER" id="PTHR34989:SF1">
    <property type="entry name" value="PROTEIN HDED"/>
    <property type="match status" value="1"/>
</dbReference>
<feature type="transmembrane region" description="Helical" evidence="1">
    <location>
        <begin position="80"/>
        <end position="98"/>
    </location>
</feature>
<proteinExistence type="predicted"/>
<evidence type="ECO:0000313" key="3">
    <source>
        <dbReference type="Proteomes" id="UP001238496"/>
    </source>
</evidence>
<gene>
    <name evidence="2" type="ORF">J2045_002614</name>
</gene>
<reference evidence="2 3" key="1">
    <citation type="submission" date="2023-07" db="EMBL/GenBank/DDBJ databases">
        <title>Genomic Encyclopedia of Type Strains, Phase IV (KMG-IV): sequencing the most valuable type-strain genomes for metagenomic binning, comparative biology and taxonomic classification.</title>
        <authorList>
            <person name="Goeker M."/>
        </authorList>
    </citation>
    <scope>NUCLEOTIDE SEQUENCE [LARGE SCALE GENOMIC DNA]</scope>
    <source>
        <strain evidence="2 3">DSM 1111</strain>
    </source>
</reference>
<keyword evidence="3" id="KW-1185">Reference proteome</keyword>
<feature type="transmembrane region" description="Helical" evidence="1">
    <location>
        <begin position="24"/>
        <end position="44"/>
    </location>
</feature>
<dbReference type="PANTHER" id="PTHR34989">
    <property type="entry name" value="PROTEIN HDED"/>
    <property type="match status" value="1"/>
</dbReference>
<keyword evidence="1" id="KW-0472">Membrane</keyword>